<proteinExistence type="predicted"/>
<protein>
    <recommendedName>
        <fullName evidence="4">Beta-glucuronidase</fullName>
    </recommendedName>
</protein>
<evidence type="ECO:0000313" key="3">
    <source>
        <dbReference type="Proteomes" id="UP001266305"/>
    </source>
</evidence>
<dbReference type="EMBL" id="JASSZA010000007">
    <property type="protein sequence ID" value="KAK2105120.1"/>
    <property type="molecule type" value="Genomic_DNA"/>
</dbReference>
<comment type="caution">
    <text evidence="2">The sequence shown here is derived from an EMBL/GenBank/DDBJ whole genome shotgun (WGS) entry which is preliminary data.</text>
</comment>
<evidence type="ECO:0008006" key="4">
    <source>
        <dbReference type="Google" id="ProtNLM"/>
    </source>
</evidence>
<evidence type="ECO:0000313" key="2">
    <source>
        <dbReference type="EMBL" id="KAK2105120.1"/>
    </source>
</evidence>
<dbReference type="InterPro" id="IPR008979">
    <property type="entry name" value="Galactose-bd-like_sf"/>
</dbReference>
<feature type="compositionally biased region" description="Basic and acidic residues" evidence="1">
    <location>
        <begin position="62"/>
        <end position="72"/>
    </location>
</feature>
<reference evidence="2 3" key="1">
    <citation type="submission" date="2023-05" db="EMBL/GenBank/DDBJ databases">
        <title>B98-5 Cell Line De Novo Hybrid Assembly: An Optical Mapping Approach.</title>
        <authorList>
            <person name="Kananen K."/>
            <person name="Auerbach J.A."/>
            <person name="Kautto E."/>
            <person name="Blachly J.S."/>
        </authorList>
    </citation>
    <scope>NUCLEOTIDE SEQUENCE [LARGE SCALE GENOMIC DNA]</scope>
    <source>
        <strain evidence="2">B95-8</strain>
        <tissue evidence="2">Cell line</tissue>
    </source>
</reference>
<dbReference type="SUPFAM" id="SSF49785">
    <property type="entry name" value="Galactose-binding domain-like"/>
    <property type="match status" value="1"/>
</dbReference>
<dbReference type="Gene3D" id="2.60.120.260">
    <property type="entry name" value="Galactose-binding domain-like"/>
    <property type="match status" value="1"/>
</dbReference>
<feature type="compositionally biased region" description="Gly residues" evidence="1">
    <location>
        <begin position="39"/>
        <end position="50"/>
    </location>
</feature>
<feature type="region of interest" description="Disordered" evidence="1">
    <location>
        <begin position="37"/>
        <end position="91"/>
    </location>
</feature>
<evidence type="ECO:0000256" key="1">
    <source>
        <dbReference type="SAM" id="MobiDB-lite"/>
    </source>
</evidence>
<organism evidence="2 3">
    <name type="scientific">Saguinus oedipus</name>
    <name type="common">Cotton-top tamarin</name>
    <name type="synonym">Oedipomidas oedipus</name>
    <dbReference type="NCBI Taxonomy" id="9490"/>
    <lineage>
        <taxon>Eukaryota</taxon>
        <taxon>Metazoa</taxon>
        <taxon>Chordata</taxon>
        <taxon>Craniata</taxon>
        <taxon>Vertebrata</taxon>
        <taxon>Euteleostomi</taxon>
        <taxon>Mammalia</taxon>
        <taxon>Eutheria</taxon>
        <taxon>Euarchontoglires</taxon>
        <taxon>Primates</taxon>
        <taxon>Haplorrhini</taxon>
        <taxon>Platyrrhini</taxon>
        <taxon>Cebidae</taxon>
        <taxon>Callitrichinae</taxon>
        <taxon>Saguinus</taxon>
    </lineage>
</organism>
<dbReference type="Proteomes" id="UP001266305">
    <property type="component" value="Unassembled WGS sequence"/>
</dbReference>
<accession>A0ABQ9V7S4</accession>
<name>A0ABQ9V7S4_SAGOE</name>
<keyword evidence="3" id="KW-1185">Reference proteome</keyword>
<gene>
    <name evidence="2" type="ORF">P7K49_014634</name>
</gene>
<sequence>MLYPRESLSRKRKDLDGLWSFRADFSDDRRRGFQEWWAGPGGVQKPGGGISVPWSPGGQWAWERRDGGEDRWGGGGRRGKRPCRAPSRGEG</sequence>